<dbReference type="GO" id="GO:0016757">
    <property type="term" value="F:glycosyltransferase activity"/>
    <property type="evidence" value="ECO:0007669"/>
    <property type="project" value="UniProtKB-KW"/>
</dbReference>
<proteinExistence type="predicted"/>
<evidence type="ECO:0000313" key="3">
    <source>
        <dbReference type="Proteomes" id="UP001576774"/>
    </source>
</evidence>
<feature type="domain" description="Glycosyl transferase family 1" evidence="1">
    <location>
        <begin position="230"/>
        <end position="388"/>
    </location>
</feature>
<dbReference type="PANTHER" id="PTHR45947:SF3">
    <property type="entry name" value="SULFOQUINOVOSYL TRANSFERASE SQD2"/>
    <property type="match status" value="1"/>
</dbReference>
<keyword evidence="2" id="KW-0808">Transferase</keyword>
<evidence type="ECO:0000259" key="1">
    <source>
        <dbReference type="Pfam" id="PF00534"/>
    </source>
</evidence>
<dbReference type="SUPFAM" id="SSF53756">
    <property type="entry name" value="UDP-Glycosyltransferase/glycogen phosphorylase"/>
    <property type="match status" value="1"/>
</dbReference>
<sequence>MLSVGVLIDLWWRSEAGGHVKCWERFAEAATSFNKQLDLTLYFLGAKNQVIPLAHNVRYSIHTPIFGTQCLTFLDRMTEHTDLAPINPRLFSHLQKHDILHVTHPLFTLSQTARIFAQSSGKFLIASLHTDVPNYSQIYTADVVRRLFGNGWISRILLEKLQVDRRTKTSTMRKLERYLTQCDYVLVSQPSDYEKVAEILPKQRISYLRRGVNRQLFNPGKRDRTKLQHLYNIPPEKFLLLFVGRLDSCKNVQTFAQAVKILLDLNYPVHAIMAGEGNNAKEIQNLLGSSVTLPGVLPQSTLAWLYASADLFVFPSQTEIYSNAVIEAKASGLPVLVSSQGGTAQLINQSGEDGLVIKQDTAEAWAKAIASLINDPEKLFTMRQATYQQSLKQSPSWETVLAEDLLSVWLLAEDLLSVWQSFELRF</sequence>
<evidence type="ECO:0000313" key="2">
    <source>
        <dbReference type="EMBL" id="MFB2881809.1"/>
    </source>
</evidence>
<gene>
    <name evidence="2" type="ORF">ACE1CC_33580</name>
</gene>
<dbReference type="InterPro" id="IPR050194">
    <property type="entry name" value="Glycosyltransferase_grp1"/>
</dbReference>
<dbReference type="EMBL" id="JBHFNQ010000247">
    <property type="protein sequence ID" value="MFB2881809.1"/>
    <property type="molecule type" value="Genomic_DNA"/>
</dbReference>
<accession>A0ABV4XG91</accession>
<dbReference type="InterPro" id="IPR001296">
    <property type="entry name" value="Glyco_trans_1"/>
</dbReference>
<dbReference type="PANTHER" id="PTHR45947">
    <property type="entry name" value="SULFOQUINOVOSYL TRANSFERASE SQD2"/>
    <property type="match status" value="1"/>
</dbReference>
<dbReference type="Gene3D" id="3.40.50.2000">
    <property type="entry name" value="Glycogen Phosphorylase B"/>
    <property type="match status" value="2"/>
</dbReference>
<reference evidence="2 3" key="1">
    <citation type="submission" date="2024-09" db="EMBL/GenBank/DDBJ databases">
        <title>Floridaenema gen nov. (Aerosakkonemataceae, Aerosakkonematales ord. nov., Cyanobacteria) from benthic tropical and subtropical fresh waters, with the description of four new species.</title>
        <authorList>
            <person name="Moretto J.A."/>
            <person name="Berthold D.E."/>
            <person name="Lefler F.W."/>
            <person name="Huang I.-S."/>
            <person name="Laughinghouse H. IV."/>
        </authorList>
    </citation>
    <scope>NUCLEOTIDE SEQUENCE [LARGE SCALE GENOMIC DNA]</scope>
    <source>
        <strain evidence="2 3">BLCC-F46</strain>
    </source>
</reference>
<organism evidence="2 3">
    <name type="scientific">Floridaenema aerugineum BLCC-F46</name>
    <dbReference type="NCBI Taxonomy" id="3153654"/>
    <lineage>
        <taxon>Bacteria</taxon>
        <taxon>Bacillati</taxon>
        <taxon>Cyanobacteriota</taxon>
        <taxon>Cyanophyceae</taxon>
        <taxon>Oscillatoriophycideae</taxon>
        <taxon>Aerosakkonematales</taxon>
        <taxon>Aerosakkonemataceae</taxon>
        <taxon>Floridanema</taxon>
        <taxon>Floridanema aerugineum</taxon>
    </lineage>
</organism>
<keyword evidence="3" id="KW-1185">Reference proteome</keyword>
<protein>
    <submittedName>
        <fullName evidence="2">Glycosyltransferase</fullName>
        <ecNumber evidence="2">2.4.-.-</ecNumber>
    </submittedName>
</protein>
<dbReference type="EC" id="2.4.-.-" evidence="2"/>
<dbReference type="Pfam" id="PF00534">
    <property type="entry name" value="Glycos_transf_1"/>
    <property type="match status" value="1"/>
</dbReference>
<dbReference type="Proteomes" id="UP001576774">
    <property type="component" value="Unassembled WGS sequence"/>
</dbReference>
<keyword evidence="2" id="KW-0328">Glycosyltransferase</keyword>
<name>A0ABV4XG91_9CYAN</name>
<dbReference type="RefSeq" id="WP_413274777.1">
    <property type="nucleotide sequence ID" value="NZ_JBHFNQ010000247.1"/>
</dbReference>
<comment type="caution">
    <text evidence="2">The sequence shown here is derived from an EMBL/GenBank/DDBJ whole genome shotgun (WGS) entry which is preliminary data.</text>
</comment>